<feature type="region of interest" description="Disordered" evidence="1">
    <location>
        <begin position="476"/>
        <end position="499"/>
    </location>
</feature>
<dbReference type="OrthoDB" id="2506088at2759"/>
<feature type="region of interest" description="Disordered" evidence="1">
    <location>
        <begin position="532"/>
        <end position="599"/>
    </location>
</feature>
<accession>A0A8H6T6N3</accession>
<dbReference type="EMBL" id="JACAZF010000002">
    <property type="protein sequence ID" value="KAF7311880.1"/>
    <property type="molecule type" value="Genomic_DNA"/>
</dbReference>
<sequence length="599" mass="67144">MGSSDGIRVSPDKDLIWHADTPVEIIHTILLGAVRYVWHHLHSKQWSDEDRHLLAIHLESTDISNMNMPPMRAAYKIQYRNNLIGKDYKAIMQALVFHIHGICTPEQFQLVKATADLGAWVWVPEIDDMPTYIAQLKIAVANVLDAWDAVDPLRIIVKIKLHLLAHLAEDVEWYGPPVRFSTETQEGYNAIFRMCSINGNNQAPSRDIAAKFASMATVKHILCGGYWQSTTDGKWIQSGEETRKLLLTDPMFQRHLGWVQNSAPTPGFVRFLGIKTTAALAWAETKAKQYWTHDKEPSQAHWRRGKYVIAQSGDQVKEHTWVFARDGERNPVLGRVKEIIGDTKSNMAFVTLERFICTDTRHPDFLWPVVRRPNGPEIQTGRTSFLVVNGVDILFSCSVQHNCRNEGCRPSVFGKQQQEREETNHDVQLIKHTDDNHFILNLGCLHNFVELTRLLPAPMYRLEYLQSDRKGFHTGVTAKAHNARDTAREKTAQERRANAQAKLAEAVKAAADAQQAANDAVVIPAGACAADVDEDGGDGSEPTGALEAPADDTLGDSEVEEQSDPEGSDESDGYVPGGKRKRQPHGRGRAGRGRKRGRW</sequence>
<feature type="compositionally biased region" description="Basic and acidic residues" evidence="1">
    <location>
        <begin position="482"/>
        <end position="497"/>
    </location>
</feature>
<dbReference type="GeneID" id="59341409"/>
<feature type="compositionally biased region" description="Basic residues" evidence="1">
    <location>
        <begin position="578"/>
        <end position="599"/>
    </location>
</feature>
<dbReference type="RefSeq" id="XP_037223988.1">
    <property type="nucleotide sequence ID" value="XM_037358893.1"/>
</dbReference>
<evidence type="ECO:0000256" key="1">
    <source>
        <dbReference type="SAM" id="MobiDB-lite"/>
    </source>
</evidence>
<dbReference type="Proteomes" id="UP000636479">
    <property type="component" value="Unassembled WGS sequence"/>
</dbReference>
<dbReference type="AlphaFoldDB" id="A0A8H6T6N3"/>
<organism evidence="2 3">
    <name type="scientific">Mycena indigotica</name>
    <dbReference type="NCBI Taxonomy" id="2126181"/>
    <lineage>
        <taxon>Eukaryota</taxon>
        <taxon>Fungi</taxon>
        <taxon>Dikarya</taxon>
        <taxon>Basidiomycota</taxon>
        <taxon>Agaricomycotina</taxon>
        <taxon>Agaricomycetes</taxon>
        <taxon>Agaricomycetidae</taxon>
        <taxon>Agaricales</taxon>
        <taxon>Marasmiineae</taxon>
        <taxon>Mycenaceae</taxon>
        <taxon>Mycena</taxon>
    </lineage>
</organism>
<feature type="compositionally biased region" description="Acidic residues" evidence="1">
    <location>
        <begin position="549"/>
        <end position="572"/>
    </location>
</feature>
<keyword evidence="3" id="KW-1185">Reference proteome</keyword>
<dbReference type="PANTHER" id="PTHR31912">
    <property type="entry name" value="IP13529P"/>
    <property type="match status" value="1"/>
</dbReference>
<dbReference type="PANTHER" id="PTHR31912:SF34">
    <property type="entry name" value="NOTOCHORD-RELATED PROTEIN"/>
    <property type="match status" value="1"/>
</dbReference>
<gene>
    <name evidence="2" type="ORF">MIND_00198900</name>
</gene>
<reference evidence="2" key="1">
    <citation type="submission" date="2020-05" db="EMBL/GenBank/DDBJ databases">
        <title>Mycena genomes resolve the evolution of fungal bioluminescence.</title>
        <authorList>
            <person name="Tsai I.J."/>
        </authorList>
    </citation>
    <scope>NUCLEOTIDE SEQUENCE</scope>
    <source>
        <strain evidence="2">171206Taipei</strain>
    </source>
</reference>
<protein>
    <submittedName>
        <fullName evidence="2">Uncharacterized protein</fullName>
    </submittedName>
</protein>
<comment type="caution">
    <text evidence="2">The sequence shown here is derived from an EMBL/GenBank/DDBJ whole genome shotgun (WGS) entry which is preliminary data.</text>
</comment>
<name>A0A8H6T6N3_9AGAR</name>
<evidence type="ECO:0000313" key="2">
    <source>
        <dbReference type="EMBL" id="KAF7311880.1"/>
    </source>
</evidence>
<proteinExistence type="predicted"/>
<evidence type="ECO:0000313" key="3">
    <source>
        <dbReference type="Proteomes" id="UP000636479"/>
    </source>
</evidence>